<reference evidence="1" key="1">
    <citation type="journal article" date="2019" name="bioRxiv">
        <title>The Genome of the Zebra Mussel, Dreissena polymorpha: A Resource for Invasive Species Research.</title>
        <authorList>
            <person name="McCartney M.A."/>
            <person name="Auch B."/>
            <person name="Kono T."/>
            <person name="Mallez S."/>
            <person name="Zhang Y."/>
            <person name="Obille A."/>
            <person name="Becker A."/>
            <person name="Abrahante J.E."/>
            <person name="Garbe J."/>
            <person name="Badalamenti J.P."/>
            <person name="Herman A."/>
            <person name="Mangelson H."/>
            <person name="Liachko I."/>
            <person name="Sullivan S."/>
            <person name="Sone E.D."/>
            <person name="Koren S."/>
            <person name="Silverstein K.A.T."/>
            <person name="Beckman K.B."/>
            <person name="Gohl D.M."/>
        </authorList>
    </citation>
    <scope>NUCLEOTIDE SEQUENCE</scope>
    <source>
        <strain evidence="1">Duluth1</strain>
        <tissue evidence="1">Whole animal</tissue>
    </source>
</reference>
<sequence>MTPVKAKSSETISNTASCSSCYRMTPVKTKSSETISNTASCSSCYHIDPSQNKALRENQQHSQLQQLLPN</sequence>
<organism evidence="1 2">
    <name type="scientific">Dreissena polymorpha</name>
    <name type="common">Zebra mussel</name>
    <name type="synonym">Mytilus polymorpha</name>
    <dbReference type="NCBI Taxonomy" id="45954"/>
    <lineage>
        <taxon>Eukaryota</taxon>
        <taxon>Metazoa</taxon>
        <taxon>Spiralia</taxon>
        <taxon>Lophotrochozoa</taxon>
        <taxon>Mollusca</taxon>
        <taxon>Bivalvia</taxon>
        <taxon>Autobranchia</taxon>
        <taxon>Heteroconchia</taxon>
        <taxon>Euheterodonta</taxon>
        <taxon>Imparidentia</taxon>
        <taxon>Neoheterodontei</taxon>
        <taxon>Myida</taxon>
        <taxon>Dreissenoidea</taxon>
        <taxon>Dreissenidae</taxon>
        <taxon>Dreissena</taxon>
    </lineage>
</organism>
<dbReference type="EMBL" id="JAIWYP010000001">
    <property type="protein sequence ID" value="KAH3896423.1"/>
    <property type="molecule type" value="Genomic_DNA"/>
</dbReference>
<dbReference type="AlphaFoldDB" id="A0A9D4NKQ8"/>
<evidence type="ECO:0000313" key="2">
    <source>
        <dbReference type="Proteomes" id="UP000828390"/>
    </source>
</evidence>
<evidence type="ECO:0000313" key="1">
    <source>
        <dbReference type="EMBL" id="KAH3896423.1"/>
    </source>
</evidence>
<protein>
    <submittedName>
        <fullName evidence="1">Uncharacterized protein</fullName>
    </submittedName>
</protein>
<gene>
    <name evidence="1" type="ORF">DPMN_020600</name>
</gene>
<name>A0A9D4NKQ8_DREPO</name>
<keyword evidence="2" id="KW-1185">Reference proteome</keyword>
<comment type="caution">
    <text evidence="1">The sequence shown here is derived from an EMBL/GenBank/DDBJ whole genome shotgun (WGS) entry which is preliminary data.</text>
</comment>
<reference evidence="1" key="2">
    <citation type="submission" date="2020-11" db="EMBL/GenBank/DDBJ databases">
        <authorList>
            <person name="McCartney M.A."/>
            <person name="Auch B."/>
            <person name="Kono T."/>
            <person name="Mallez S."/>
            <person name="Becker A."/>
            <person name="Gohl D.M."/>
            <person name="Silverstein K.A.T."/>
            <person name="Koren S."/>
            <person name="Bechman K.B."/>
            <person name="Herman A."/>
            <person name="Abrahante J.E."/>
            <person name="Garbe J."/>
        </authorList>
    </citation>
    <scope>NUCLEOTIDE SEQUENCE</scope>
    <source>
        <strain evidence="1">Duluth1</strain>
        <tissue evidence="1">Whole animal</tissue>
    </source>
</reference>
<proteinExistence type="predicted"/>
<dbReference type="Proteomes" id="UP000828390">
    <property type="component" value="Unassembled WGS sequence"/>
</dbReference>
<accession>A0A9D4NKQ8</accession>